<accession>A0A556C4N4</accession>
<keyword evidence="2" id="KW-1185">Reference proteome</keyword>
<sequence length="134" mass="13998">MPVYAEPSDLTNAPDNAISQIRLASSLVDDATLTAFYTVDAEGMPINEDIRARFKAAVVAQVSYWAELGINPALGVAGITSERVATSKSIAGASISYESGERSSLEKSNALTVLGPEAIAVLGYLVRGPVIVRG</sequence>
<dbReference type="RefSeq" id="WP_143924553.1">
    <property type="nucleotide sequence ID" value="NZ_VLTK01000023.1"/>
</dbReference>
<dbReference type="AlphaFoldDB" id="A0A556C4N4"/>
<evidence type="ECO:0000313" key="1">
    <source>
        <dbReference type="EMBL" id="TSI11968.1"/>
    </source>
</evidence>
<protein>
    <recommendedName>
        <fullName evidence="3">DUF4054 domain-containing protein</fullName>
    </recommendedName>
</protein>
<comment type="caution">
    <text evidence="1">The sequence shown here is derived from an EMBL/GenBank/DDBJ whole genome shotgun (WGS) entry which is preliminary data.</text>
</comment>
<dbReference type="Proteomes" id="UP000316406">
    <property type="component" value="Unassembled WGS sequence"/>
</dbReference>
<name>A0A556C4N4_BREAU</name>
<reference evidence="1 2" key="1">
    <citation type="submission" date="2019-07" db="EMBL/GenBank/DDBJ databases">
        <title>Draft genome sequence of Brevibacterium aurantiacum XU54 isolated from Xinjiang China.</title>
        <authorList>
            <person name="Xu X."/>
        </authorList>
    </citation>
    <scope>NUCLEOTIDE SEQUENCE [LARGE SCALE GENOMIC DNA]</scope>
    <source>
        <strain evidence="1 2">XU54</strain>
    </source>
</reference>
<gene>
    <name evidence="1" type="ORF">FO013_21225</name>
</gene>
<dbReference type="EMBL" id="VLTK01000023">
    <property type="protein sequence ID" value="TSI11968.1"/>
    <property type="molecule type" value="Genomic_DNA"/>
</dbReference>
<proteinExistence type="predicted"/>
<organism evidence="1 2">
    <name type="scientific">Brevibacterium aurantiacum</name>
    <dbReference type="NCBI Taxonomy" id="273384"/>
    <lineage>
        <taxon>Bacteria</taxon>
        <taxon>Bacillati</taxon>
        <taxon>Actinomycetota</taxon>
        <taxon>Actinomycetes</taxon>
        <taxon>Micrococcales</taxon>
        <taxon>Brevibacteriaceae</taxon>
        <taxon>Brevibacterium</taxon>
    </lineage>
</organism>
<evidence type="ECO:0008006" key="3">
    <source>
        <dbReference type="Google" id="ProtNLM"/>
    </source>
</evidence>
<evidence type="ECO:0000313" key="2">
    <source>
        <dbReference type="Proteomes" id="UP000316406"/>
    </source>
</evidence>